<evidence type="ECO:0000256" key="1">
    <source>
        <dbReference type="SAM" id="MobiDB-lite"/>
    </source>
</evidence>
<gene>
    <name evidence="2" type="ORF">Ocin01_19382</name>
</gene>
<name>A0A1D2M2V3_ORCCI</name>
<accession>A0A1D2M2V3</accession>
<feature type="non-terminal residue" evidence="2">
    <location>
        <position position="80"/>
    </location>
</feature>
<dbReference type="AlphaFoldDB" id="A0A1D2M2V3"/>
<reference evidence="2 3" key="1">
    <citation type="journal article" date="2016" name="Genome Biol. Evol.">
        <title>Gene Family Evolution Reflects Adaptation to Soil Environmental Stressors in the Genome of the Collembolan Orchesella cincta.</title>
        <authorList>
            <person name="Faddeeva-Vakhrusheva A."/>
            <person name="Derks M.F."/>
            <person name="Anvar S.Y."/>
            <person name="Agamennone V."/>
            <person name="Suring W."/>
            <person name="Smit S."/>
            <person name="van Straalen N.M."/>
            <person name="Roelofs D."/>
        </authorList>
    </citation>
    <scope>NUCLEOTIDE SEQUENCE [LARGE SCALE GENOMIC DNA]</scope>
    <source>
        <tissue evidence="2">Mixed pool</tissue>
    </source>
</reference>
<organism evidence="2 3">
    <name type="scientific">Orchesella cincta</name>
    <name type="common">Springtail</name>
    <name type="synonym">Podura cincta</name>
    <dbReference type="NCBI Taxonomy" id="48709"/>
    <lineage>
        <taxon>Eukaryota</taxon>
        <taxon>Metazoa</taxon>
        <taxon>Ecdysozoa</taxon>
        <taxon>Arthropoda</taxon>
        <taxon>Hexapoda</taxon>
        <taxon>Collembola</taxon>
        <taxon>Entomobryomorpha</taxon>
        <taxon>Entomobryoidea</taxon>
        <taxon>Orchesellidae</taxon>
        <taxon>Orchesellinae</taxon>
        <taxon>Orchesella</taxon>
    </lineage>
</organism>
<evidence type="ECO:0000313" key="2">
    <source>
        <dbReference type="EMBL" id="ODM87299.1"/>
    </source>
</evidence>
<dbReference type="Proteomes" id="UP000094527">
    <property type="component" value="Unassembled WGS sequence"/>
</dbReference>
<sequence length="80" mass="8775">MEQTKLGAVNLTESCPVLIITIYSTSYTGNQQDCFAVHTIPGVSNVSDSSRHHILEGSEGHVRHPLNVTEDYTPNDLSTF</sequence>
<dbReference type="EMBL" id="LJIJ01005629">
    <property type="protein sequence ID" value="ODM87299.1"/>
    <property type="molecule type" value="Genomic_DNA"/>
</dbReference>
<evidence type="ECO:0000313" key="3">
    <source>
        <dbReference type="Proteomes" id="UP000094527"/>
    </source>
</evidence>
<feature type="compositionally biased region" description="Polar residues" evidence="1">
    <location>
        <begin position="70"/>
        <end position="80"/>
    </location>
</feature>
<proteinExistence type="predicted"/>
<protein>
    <submittedName>
        <fullName evidence="2">Uncharacterized protein</fullName>
    </submittedName>
</protein>
<feature type="region of interest" description="Disordered" evidence="1">
    <location>
        <begin position="57"/>
        <end position="80"/>
    </location>
</feature>
<comment type="caution">
    <text evidence="2">The sequence shown here is derived from an EMBL/GenBank/DDBJ whole genome shotgun (WGS) entry which is preliminary data.</text>
</comment>
<keyword evidence="3" id="KW-1185">Reference proteome</keyword>